<protein>
    <recommendedName>
        <fullName evidence="3">DUF2357 domain-containing protein</fullName>
    </recommendedName>
</protein>
<dbReference type="OrthoDB" id="8452925at2"/>
<evidence type="ECO:0008006" key="3">
    <source>
        <dbReference type="Google" id="ProtNLM"/>
    </source>
</evidence>
<comment type="caution">
    <text evidence="1">The sequence shown here is derived from an EMBL/GenBank/DDBJ whole genome shotgun (WGS) entry which is preliminary data.</text>
</comment>
<evidence type="ECO:0000313" key="2">
    <source>
        <dbReference type="Proteomes" id="UP000319949"/>
    </source>
</evidence>
<sequence>MAVGKTEIEAVRITGADNVGVEHPWRPDTWYIVRDDCAYLDILIRGGPAQAAKGRTGLTPLSDTAPEGTKWQRWDLEGDLSWRRRFGEVSLALKAPKNCTLRCYVVPVMLLSYRDVIAMVEDIEKELSVDVGWDMLNERPERSWSRRSDYGSSVSAAELIGLVDDELRAALSVRRDPFSELGPRSRHRLPLAENAIVSHWAMRRQGQLKDAGGVVRSALEAMRSKAGRNSPEQRQKRIEGDIGQLASLEHQLTDLRAMLAYLGDDAELATFVYPSPLFQRDHRLRKLLRAFAPRVSESLSEVESARSHYPPVYLNNLWELWGAIWLAKQLRLLGFQGVASTDVADIVRSCSWRMTRGDIVVELDYEPTPTFVDHERLPPAHERQLPALEWAADNQKLDPHRPFLSIDPHCAPDYVLRVTTRFGKSLIVGDACLASPKHHGKGTEKGDSKPHAVERYRRTLGWASEGQVIRCHPMGGFVLFPTRASDWAEFERMPGAGDITLLCPNPLDDADAGRRFAKLLAVVAPVFSAELADNFAAAGVAAGVSFAGVVDLQRT</sequence>
<name>A0A560DZC5_9BRAD</name>
<dbReference type="Proteomes" id="UP000319949">
    <property type="component" value="Unassembled WGS sequence"/>
</dbReference>
<reference evidence="1 2" key="1">
    <citation type="submission" date="2019-06" db="EMBL/GenBank/DDBJ databases">
        <title>Genomic Encyclopedia of Type Strains, Phase IV (KMG-V): Genome sequencing to study the core and pangenomes of soil and plant-associated prokaryotes.</title>
        <authorList>
            <person name="Whitman W."/>
        </authorList>
    </citation>
    <scope>NUCLEOTIDE SEQUENCE [LARGE SCALE GENOMIC DNA]</scope>
    <source>
        <strain evidence="1 2">BR 510</strain>
    </source>
</reference>
<proteinExistence type="predicted"/>
<dbReference type="EMBL" id="VITK01000003">
    <property type="protein sequence ID" value="TWB02452.1"/>
    <property type="molecule type" value="Genomic_DNA"/>
</dbReference>
<organism evidence="1 2">
    <name type="scientific">Bradyrhizobium stylosanthis</name>
    <dbReference type="NCBI Taxonomy" id="1803665"/>
    <lineage>
        <taxon>Bacteria</taxon>
        <taxon>Pseudomonadati</taxon>
        <taxon>Pseudomonadota</taxon>
        <taxon>Alphaproteobacteria</taxon>
        <taxon>Hyphomicrobiales</taxon>
        <taxon>Nitrobacteraceae</taxon>
        <taxon>Bradyrhizobium</taxon>
    </lineage>
</organism>
<evidence type="ECO:0000313" key="1">
    <source>
        <dbReference type="EMBL" id="TWB02452.1"/>
    </source>
</evidence>
<gene>
    <name evidence="1" type="ORF">FBZ96_1031234</name>
</gene>
<dbReference type="RefSeq" id="WP_145662346.1">
    <property type="nucleotide sequence ID" value="NZ_VITK01000003.1"/>
</dbReference>
<accession>A0A560DZC5</accession>
<dbReference type="AlphaFoldDB" id="A0A560DZC5"/>
<keyword evidence="2" id="KW-1185">Reference proteome</keyword>